<keyword evidence="2 5" id="KW-0812">Transmembrane</keyword>
<reference evidence="7" key="1">
    <citation type="submission" date="2019-07" db="EMBL/GenBank/DDBJ databases">
        <title>Bacillus alkalisoli sp. nov. isolated from saline soil.</title>
        <authorList>
            <person name="Sun J.-Q."/>
            <person name="Xu L."/>
        </authorList>
    </citation>
    <scope>NUCLEOTIDE SEQUENCE [LARGE SCALE GENOMIC DNA]</scope>
    <source>
        <strain evidence="7">M4U3P1</strain>
    </source>
</reference>
<gene>
    <name evidence="6" type="ORF">FLK61_26740</name>
</gene>
<feature type="transmembrane region" description="Helical" evidence="5">
    <location>
        <begin position="54"/>
        <end position="73"/>
    </location>
</feature>
<keyword evidence="3 5" id="KW-1133">Transmembrane helix</keyword>
<evidence type="ECO:0000256" key="5">
    <source>
        <dbReference type="SAM" id="Phobius"/>
    </source>
</evidence>
<evidence type="ECO:0000256" key="4">
    <source>
        <dbReference type="ARBA" id="ARBA00023136"/>
    </source>
</evidence>
<accession>A0A859FDM4</accession>
<evidence type="ECO:0000313" key="7">
    <source>
        <dbReference type="Proteomes" id="UP000318138"/>
    </source>
</evidence>
<evidence type="ECO:0000313" key="6">
    <source>
        <dbReference type="EMBL" id="QKS70355.1"/>
    </source>
</evidence>
<dbReference type="KEGG" id="psua:FLK61_26740"/>
<proteinExistence type="predicted"/>
<name>A0A859FDM4_9BACI</name>
<evidence type="ECO:0000256" key="1">
    <source>
        <dbReference type="ARBA" id="ARBA00004141"/>
    </source>
</evidence>
<dbReference type="EMBL" id="CP041372">
    <property type="protein sequence ID" value="QKS70355.1"/>
    <property type="molecule type" value="Genomic_DNA"/>
</dbReference>
<feature type="transmembrane region" description="Helical" evidence="5">
    <location>
        <begin position="23"/>
        <end position="42"/>
    </location>
</feature>
<dbReference type="RefSeq" id="WP_176008396.1">
    <property type="nucleotide sequence ID" value="NZ_CP041372.2"/>
</dbReference>
<dbReference type="AlphaFoldDB" id="A0A859FDM4"/>
<dbReference type="InterPro" id="IPR019109">
    <property type="entry name" value="MamF_MmsF"/>
</dbReference>
<dbReference type="Proteomes" id="UP000318138">
    <property type="component" value="Chromosome"/>
</dbReference>
<dbReference type="PANTHER" id="PTHR36460:SF1">
    <property type="entry name" value="UPF0132 DOMAIN PROTEIN (AFU_ORTHOLOGUE AFUA_3G10255)"/>
    <property type="match status" value="1"/>
</dbReference>
<sequence length="121" mass="13637">MADKKLVSVPGTGRTASGMDQNLAALLTYLLGFITGIIFLFIEKENQYVRYHAMQSTIMFGFLFVLSMVVGIIPLIGWLISLLITPLTLVIWIYAMYKAYNGQRFKFPFAGDMAEAQLKKM</sequence>
<keyword evidence="7" id="KW-1185">Reference proteome</keyword>
<dbReference type="Pfam" id="PF09685">
    <property type="entry name" value="MamF_MmsF"/>
    <property type="match status" value="1"/>
</dbReference>
<dbReference type="PANTHER" id="PTHR36460">
    <property type="entry name" value="UPF0132 DOMAIN PROTEIN (AFU_ORTHOLOGUE AFUA_3G10255)"/>
    <property type="match status" value="1"/>
</dbReference>
<organism evidence="6 7">
    <name type="scientific">Paenalkalicoccus suaedae</name>
    <dbReference type="NCBI Taxonomy" id="2592382"/>
    <lineage>
        <taxon>Bacteria</taxon>
        <taxon>Bacillati</taxon>
        <taxon>Bacillota</taxon>
        <taxon>Bacilli</taxon>
        <taxon>Bacillales</taxon>
        <taxon>Bacillaceae</taxon>
        <taxon>Paenalkalicoccus</taxon>
    </lineage>
</organism>
<comment type="subcellular location">
    <subcellularLocation>
        <location evidence="1">Membrane</location>
        <topology evidence="1">Multi-pass membrane protein</topology>
    </subcellularLocation>
</comment>
<evidence type="ECO:0000256" key="2">
    <source>
        <dbReference type="ARBA" id="ARBA00022692"/>
    </source>
</evidence>
<keyword evidence="4 5" id="KW-0472">Membrane</keyword>
<feature type="transmembrane region" description="Helical" evidence="5">
    <location>
        <begin position="79"/>
        <end position="97"/>
    </location>
</feature>
<evidence type="ECO:0000256" key="3">
    <source>
        <dbReference type="ARBA" id="ARBA00022989"/>
    </source>
</evidence>
<protein>
    <submittedName>
        <fullName evidence="6">DUF4870 domain-containing protein</fullName>
    </submittedName>
</protein>
<dbReference type="GO" id="GO:0016020">
    <property type="term" value="C:membrane"/>
    <property type="evidence" value="ECO:0007669"/>
    <property type="project" value="UniProtKB-SubCell"/>
</dbReference>